<evidence type="ECO:0000313" key="1">
    <source>
        <dbReference type="EMBL" id="KAF3518417.1"/>
    </source>
</evidence>
<reference evidence="1 2" key="1">
    <citation type="journal article" date="2020" name="BMC Genomics">
        <title>Intraspecific diversification of the crop wild relative Brassica cretica Lam. using demographic model selection.</title>
        <authorList>
            <person name="Kioukis A."/>
            <person name="Michalopoulou V.A."/>
            <person name="Briers L."/>
            <person name="Pirintsos S."/>
            <person name="Studholme D.J."/>
            <person name="Pavlidis P."/>
            <person name="Sarris P.F."/>
        </authorList>
    </citation>
    <scope>NUCLEOTIDE SEQUENCE [LARGE SCALE GENOMIC DNA]</scope>
    <source>
        <strain evidence="2">cv. PFS-1207/04</strain>
    </source>
</reference>
<protein>
    <submittedName>
        <fullName evidence="1">Uncharacterized protein</fullName>
    </submittedName>
</protein>
<comment type="caution">
    <text evidence="1">The sequence shown here is derived from an EMBL/GenBank/DDBJ whole genome shotgun (WGS) entry which is preliminary data.</text>
</comment>
<proteinExistence type="predicted"/>
<organism evidence="1 2">
    <name type="scientific">Brassica cretica</name>
    <name type="common">Mustard</name>
    <dbReference type="NCBI Taxonomy" id="69181"/>
    <lineage>
        <taxon>Eukaryota</taxon>
        <taxon>Viridiplantae</taxon>
        <taxon>Streptophyta</taxon>
        <taxon>Embryophyta</taxon>
        <taxon>Tracheophyta</taxon>
        <taxon>Spermatophyta</taxon>
        <taxon>Magnoliopsida</taxon>
        <taxon>eudicotyledons</taxon>
        <taxon>Gunneridae</taxon>
        <taxon>Pentapetalae</taxon>
        <taxon>rosids</taxon>
        <taxon>malvids</taxon>
        <taxon>Brassicales</taxon>
        <taxon>Brassicaceae</taxon>
        <taxon>Brassiceae</taxon>
        <taxon>Brassica</taxon>
    </lineage>
</organism>
<accession>A0ABQ7AWL3</accession>
<dbReference type="EMBL" id="QGKV02001556">
    <property type="protein sequence ID" value="KAF3518417.1"/>
    <property type="molecule type" value="Genomic_DNA"/>
</dbReference>
<sequence length="56" mass="6282">MVGTLMTSAASPYWNNHSSILLRLAFQISVYYIWLERDERKAQAAVTCRGSACTPC</sequence>
<dbReference type="Proteomes" id="UP000266723">
    <property type="component" value="Unassembled WGS sequence"/>
</dbReference>
<name>A0ABQ7AWL3_BRACR</name>
<keyword evidence="2" id="KW-1185">Reference proteome</keyword>
<gene>
    <name evidence="1" type="ORF">DY000_02061309</name>
</gene>
<evidence type="ECO:0000313" key="2">
    <source>
        <dbReference type="Proteomes" id="UP000266723"/>
    </source>
</evidence>